<reference evidence="4" key="1">
    <citation type="submission" date="2020-10" db="EMBL/GenBank/DDBJ databases">
        <authorList>
            <person name="Kikuchi T."/>
        </authorList>
    </citation>
    <scope>NUCLEOTIDE SEQUENCE</scope>
    <source>
        <strain evidence="4">NKZ352</strain>
    </source>
</reference>
<dbReference type="PROSITE" id="PS50297">
    <property type="entry name" value="ANK_REP_REGION"/>
    <property type="match status" value="1"/>
</dbReference>
<dbReference type="Pfam" id="PF00023">
    <property type="entry name" value="Ank"/>
    <property type="match status" value="1"/>
</dbReference>
<dbReference type="InterPro" id="IPR002110">
    <property type="entry name" value="Ankyrin_rpt"/>
</dbReference>
<evidence type="ECO:0000256" key="3">
    <source>
        <dbReference type="PROSITE-ProRule" id="PRU00023"/>
    </source>
</evidence>
<sequence>MYPSLFYFRKDLSEVIHRRDLKTIESMINKLSKEEIEEHINEPAYLDPILEACRTGFFDVVKLLLRLGADPCRYRPTYSGRKVTALQIAIEQIGSRDISKLFNRRTRDRFMVLQVLLNIGKVPLKMRLDSPCEPPLFTALKYSNFGLVKYLCERGASVQDRNKDDQTCFMVPEFFKSKRSVKIFEYLVAQGLSVNAVVTETGETALHFAVIDKNFLLVKLLISAGAILKDENVLNPILLSALEMDNSKVFGHLLEHVENRKLQKDAMLLRATTILLEPHSEESLKRLECLKTALEMTTDSDEEGEKDKNPDYDDLREATSFSEFEAAGNLWRFTIMQCFIIRERILGESHPEVRDALFRYARDFFLCNTKPSKNYDIVVYTVSLFHRYEWMSERSINAVAIICNGILMASMLWRLQKDETRYHDCFEVATVLLEEIYMYLNITRRKRFTSESYQAVGETALSLICVIGRLGAEDNEKQELLEVDLGPLVRMSRFYNISLFHSTTCLFVSSWVPTFVRAGANINAKDANGRTALQGIIQDFLRILRKKDGPVGYNKFPVVLDLVNHGSRLFLRDEEECLIFDSLQEAQRIPNFEDPIVLGKYITLKDICAEVVEEEYPVHFLREVLPLELLEYLSVRHIC</sequence>
<dbReference type="PANTHER" id="PTHR24123:SF134">
    <property type="entry name" value="PFS DOMAIN-CONTAINING PROTEIN"/>
    <property type="match status" value="1"/>
</dbReference>
<comment type="caution">
    <text evidence="4">The sequence shown here is derived from an EMBL/GenBank/DDBJ whole genome shotgun (WGS) entry which is preliminary data.</text>
</comment>
<dbReference type="EMBL" id="CAJGYM010000058">
    <property type="protein sequence ID" value="CAD6195658.1"/>
    <property type="molecule type" value="Genomic_DNA"/>
</dbReference>
<dbReference type="Gene3D" id="1.25.40.20">
    <property type="entry name" value="Ankyrin repeat-containing domain"/>
    <property type="match status" value="1"/>
</dbReference>
<organism evidence="4 5">
    <name type="scientific">Caenorhabditis auriculariae</name>
    <dbReference type="NCBI Taxonomy" id="2777116"/>
    <lineage>
        <taxon>Eukaryota</taxon>
        <taxon>Metazoa</taxon>
        <taxon>Ecdysozoa</taxon>
        <taxon>Nematoda</taxon>
        <taxon>Chromadorea</taxon>
        <taxon>Rhabditida</taxon>
        <taxon>Rhabditina</taxon>
        <taxon>Rhabditomorpha</taxon>
        <taxon>Rhabditoidea</taxon>
        <taxon>Rhabditidae</taxon>
        <taxon>Peloderinae</taxon>
        <taxon>Caenorhabditis</taxon>
    </lineage>
</organism>
<dbReference type="InterPro" id="IPR051165">
    <property type="entry name" value="Multifunctional_ANK_Repeat"/>
</dbReference>
<gene>
    <name evidence="4" type="ORF">CAUJ_LOCUS11577</name>
</gene>
<dbReference type="SMART" id="SM00248">
    <property type="entry name" value="ANK"/>
    <property type="match status" value="4"/>
</dbReference>
<dbReference type="SUPFAM" id="SSF48403">
    <property type="entry name" value="Ankyrin repeat"/>
    <property type="match status" value="1"/>
</dbReference>
<accession>A0A8S1HMN5</accession>
<evidence type="ECO:0000313" key="4">
    <source>
        <dbReference type="EMBL" id="CAD6195658.1"/>
    </source>
</evidence>
<evidence type="ECO:0000256" key="2">
    <source>
        <dbReference type="ARBA" id="ARBA00023043"/>
    </source>
</evidence>
<dbReference type="AlphaFoldDB" id="A0A8S1HMN5"/>
<evidence type="ECO:0000256" key="1">
    <source>
        <dbReference type="ARBA" id="ARBA00022737"/>
    </source>
</evidence>
<keyword evidence="1" id="KW-0677">Repeat</keyword>
<feature type="repeat" description="ANK" evidence="3">
    <location>
        <begin position="201"/>
        <end position="233"/>
    </location>
</feature>
<dbReference type="PROSITE" id="PS50088">
    <property type="entry name" value="ANK_REPEAT"/>
    <property type="match status" value="1"/>
</dbReference>
<dbReference type="PANTHER" id="PTHR24123">
    <property type="entry name" value="ANKYRIN REPEAT-CONTAINING"/>
    <property type="match status" value="1"/>
</dbReference>
<dbReference type="InterPro" id="IPR036770">
    <property type="entry name" value="Ankyrin_rpt-contain_sf"/>
</dbReference>
<dbReference type="OrthoDB" id="539213at2759"/>
<protein>
    <submittedName>
        <fullName evidence="4">Uncharacterized protein</fullName>
    </submittedName>
</protein>
<evidence type="ECO:0000313" key="5">
    <source>
        <dbReference type="Proteomes" id="UP000835052"/>
    </source>
</evidence>
<keyword evidence="2 3" id="KW-0040">ANK repeat</keyword>
<keyword evidence="5" id="KW-1185">Reference proteome</keyword>
<dbReference type="Proteomes" id="UP000835052">
    <property type="component" value="Unassembled WGS sequence"/>
</dbReference>
<name>A0A8S1HMN5_9PELO</name>
<proteinExistence type="predicted"/>